<feature type="chain" id="PRO_5047515440" description="Secreted protein" evidence="1">
    <location>
        <begin position="19"/>
        <end position="76"/>
    </location>
</feature>
<keyword evidence="1" id="KW-0732">Signal</keyword>
<organism evidence="2 3">
    <name type="scientific">Streptomyces thermospinosisporus</name>
    <dbReference type="NCBI Taxonomy" id="161482"/>
    <lineage>
        <taxon>Bacteria</taxon>
        <taxon>Bacillati</taxon>
        <taxon>Actinomycetota</taxon>
        <taxon>Actinomycetes</taxon>
        <taxon>Kitasatosporales</taxon>
        <taxon>Streptomycetaceae</taxon>
        <taxon>Streptomyces</taxon>
    </lineage>
</organism>
<gene>
    <name evidence="2" type="ORF">GCM10009601_46620</name>
</gene>
<dbReference type="EMBL" id="BAAAIZ010000074">
    <property type="protein sequence ID" value="GAA1430066.1"/>
    <property type="molecule type" value="Genomic_DNA"/>
</dbReference>
<comment type="caution">
    <text evidence="2">The sequence shown here is derived from an EMBL/GenBank/DDBJ whole genome shotgun (WGS) entry which is preliminary data.</text>
</comment>
<feature type="signal peptide" evidence="1">
    <location>
        <begin position="1"/>
        <end position="18"/>
    </location>
</feature>
<evidence type="ECO:0000256" key="1">
    <source>
        <dbReference type="SAM" id="SignalP"/>
    </source>
</evidence>
<evidence type="ECO:0000313" key="3">
    <source>
        <dbReference type="Proteomes" id="UP001500973"/>
    </source>
</evidence>
<reference evidence="3" key="1">
    <citation type="journal article" date="2019" name="Int. J. Syst. Evol. Microbiol.">
        <title>The Global Catalogue of Microorganisms (GCM) 10K type strain sequencing project: providing services to taxonomists for standard genome sequencing and annotation.</title>
        <authorList>
            <consortium name="The Broad Institute Genomics Platform"/>
            <consortium name="The Broad Institute Genome Sequencing Center for Infectious Disease"/>
            <person name="Wu L."/>
            <person name="Ma J."/>
        </authorList>
    </citation>
    <scope>NUCLEOTIDE SEQUENCE [LARGE SCALE GENOMIC DNA]</scope>
    <source>
        <strain evidence="3">JCM 11756</strain>
    </source>
</reference>
<evidence type="ECO:0000313" key="2">
    <source>
        <dbReference type="EMBL" id="GAA1430066.1"/>
    </source>
</evidence>
<keyword evidence="3" id="KW-1185">Reference proteome</keyword>
<sequence length="76" mass="7836">MPSVAAAAGVSAVGAAVAAVFGRNASAVAMAIPAGITRARRWRGCDAVMESPVRSLNELRCQNVLVAREREGRALT</sequence>
<proteinExistence type="predicted"/>
<protein>
    <recommendedName>
        <fullName evidence="4">Secreted protein</fullName>
    </recommendedName>
</protein>
<name>A0ABP4JW31_9ACTN</name>
<accession>A0ABP4JW31</accession>
<evidence type="ECO:0008006" key="4">
    <source>
        <dbReference type="Google" id="ProtNLM"/>
    </source>
</evidence>
<dbReference type="Proteomes" id="UP001500973">
    <property type="component" value="Unassembled WGS sequence"/>
</dbReference>